<evidence type="ECO:0000313" key="1">
    <source>
        <dbReference type="EMBL" id="CAL1268793.1"/>
    </source>
</evidence>
<reference evidence="1 2" key="1">
    <citation type="submission" date="2024-04" db="EMBL/GenBank/DDBJ databases">
        <authorList>
            <person name="Rising A."/>
            <person name="Reimegard J."/>
            <person name="Sonavane S."/>
            <person name="Akerstrom W."/>
            <person name="Nylinder S."/>
            <person name="Hedman E."/>
            <person name="Kallberg Y."/>
        </authorList>
    </citation>
    <scope>NUCLEOTIDE SEQUENCE [LARGE SCALE GENOMIC DNA]</scope>
</reference>
<evidence type="ECO:0000313" key="2">
    <source>
        <dbReference type="Proteomes" id="UP001497382"/>
    </source>
</evidence>
<gene>
    <name evidence="1" type="ORF">LARSCL_LOCUS4375</name>
</gene>
<dbReference type="EMBL" id="CAXIEN010000036">
    <property type="protein sequence ID" value="CAL1268793.1"/>
    <property type="molecule type" value="Genomic_DNA"/>
</dbReference>
<dbReference type="Proteomes" id="UP001497382">
    <property type="component" value="Unassembled WGS sequence"/>
</dbReference>
<sequence length="46" mass="5136">MLEGVLVPVSTYSYPPGYQTISVRDLPEEVHTVVPPPTAYPDAHRR</sequence>
<proteinExistence type="predicted"/>
<protein>
    <submittedName>
        <fullName evidence="1">Uncharacterized protein</fullName>
    </submittedName>
</protein>
<accession>A0AAV1ZEX1</accession>
<keyword evidence="2" id="KW-1185">Reference proteome</keyword>
<comment type="caution">
    <text evidence="1">The sequence shown here is derived from an EMBL/GenBank/DDBJ whole genome shotgun (WGS) entry which is preliminary data.</text>
</comment>
<name>A0AAV1ZEX1_9ARAC</name>
<dbReference type="AlphaFoldDB" id="A0AAV1ZEX1"/>
<organism evidence="1 2">
    <name type="scientific">Larinioides sclopetarius</name>
    <dbReference type="NCBI Taxonomy" id="280406"/>
    <lineage>
        <taxon>Eukaryota</taxon>
        <taxon>Metazoa</taxon>
        <taxon>Ecdysozoa</taxon>
        <taxon>Arthropoda</taxon>
        <taxon>Chelicerata</taxon>
        <taxon>Arachnida</taxon>
        <taxon>Araneae</taxon>
        <taxon>Araneomorphae</taxon>
        <taxon>Entelegynae</taxon>
        <taxon>Araneoidea</taxon>
        <taxon>Araneidae</taxon>
        <taxon>Larinioides</taxon>
    </lineage>
</organism>